<dbReference type="GO" id="GO:0046872">
    <property type="term" value="F:metal ion binding"/>
    <property type="evidence" value="ECO:0007669"/>
    <property type="project" value="UniProtKB-KW"/>
</dbReference>
<dbReference type="RefSeq" id="WP_015746047.1">
    <property type="nucleotide sequence ID" value="NC_013235.1"/>
</dbReference>
<keyword evidence="5" id="KW-0489">Methyltransferase</keyword>
<dbReference type="Pfam" id="PF13649">
    <property type="entry name" value="Methyltransf_25"/>
    <property type="match status" value="1"/>
</dbReference>
<dbReference type="InterPro" id="IPR029063">
    <property type="entry name" value="SAM-dependent_MTases_sf"/>
</dbReference>
<feature type="domain" description="23S rRNA (guanine(745)-N(1))-methyltransferase N-terminal" evidence="4">
    <location>
        <begin position="17"/>
        <end position="51"/>
    </location>
</feature>
<accession>C8X963</accession>
<protein>
    <submittedName>
        <fullName evidence="5">rRNA (Guanine-N(1)-)-methyltransferase</fullName>
    </submittedName>
</protein>
<dbReference type="KEGG" id="nml:Namu_0717"/>
<feature type="binding site" evidence="2">
    <location>
        <begin position="101"/>
        <end position="102"/>
    </location>
    <ligand>
        <name>S-adenosyl-L-methionine</name>
        <dbReference type="ChEBI" id="CHEBI:59789"/>
    </ligand>
</feature>
<dbReference type="EMBL" id="CP001737">
    <property type="protein sequence ID" value="ACV77131.1"/>
    <property type="molecule type" value="Genomic_DNA"/>
</dbReference>
<evidence type="ECO:0000256" key="2">
    <source>
        <dbReference type="PIRSR" id="PIRSR018249-2"/>
    </source>
</evidence>
<reference evidence="6" key="1">
    <citation type="submission" date="2009-09" db="EMBL/GenBank/DDBJ databases">
        <title>The complete genome of Nakamurella multipartita DSM 44233.</title>
        <authorList>
            <consortium name="US DOE Joint Genome Institute (JGI-PGF)"/>
            <person name="Lucas S."/>
            <person name="Copeland A."/>
            <person name="Lapidus A."/>
            <person name="Glavina del Rio T."/>
            <person name="Dalin E."/>
            <person name="Tice H."/>
            <person name="Bruce D."/>
            <person name="Goodwin L."/>
            <person name="Pitluck S."/>
            <person name="Kyrpides N."/>
            <person name="Mavromatis K."/>
            <person name="Ivanova N."/>
            <person name="Ovchinnikova G."/>
            <person name="Sims D."/>
            <person name="Meincke L."/>
            <person name="Brettin T."/>
            <person name="Detter J.C."/>
            <person name="Han C."/>
            <person name="Larimer F."/>
            <person name="Land M."/>
            <person name="Hauser L."/>
            <person name="Markowitz V."/>
            <person name="Cheng J.-F."/>
            <person name="Hugenholtz P."/>
            <person name="Woyke T."/>
            <person name="Wu D."/>
            <person name="Klenk H.-P."/>
            <person name="Eisen J.A."/>
        </authorList>
    </citation>
    <scope>NUCLEOTIDE SEQUENCE [LARGE SCALE GENOMIC DNA]</scope>
    <source>
        <strain evidence="6">ATCC 700099 / DSM 44233 / CIP 104796 / JCM 9543 / NBRC 105858 / Y-104</strain>
    </source>
</reference>
<name>C8X963_NAKMY</name>
<dbReference type="PIRSF" id="PIRSF018249">
    <property type="entry name" value="MyrA_prd"/>
    <property type="match status" value="1"/>
</dbReference>
<dbReference type="AlphaFoldDB" id="C8X963"/>
<dbReference type="STRING" id="479431.Namu_0717"/>
<evidence type="ECO:0000313" key="6">
    <source>
        <dbReference type="Proteomes" id="UP000002218"/>
    </source>
</evidence>
<dbReference type="Pfam" id="PF21302">
    <property type="entry name" value="Zn_ribbon_RlmA"/>
    <property type="match status" value="1"/>
</dbReference>
<dbReference type="SUPFAM" id="SSF53335">
    <property type="entry name" value="S-adenosyl-L-methionine-dependent methyltransferases"/>
    <property type="match status" value="1"/>
</dbReference>
<organism evidence="5 6">
    <name type="scientific">Nakamurella multipartita (strain ATCC 700099 / DSM 44233 / CIP 104796 / JCM 9543 / NBRC 105858 / Y-104)</name>
    <name type="common">Microsphaera multipartita</name>
    <dbReference type="NCBI Taxonomy" id="479431"/>
    <lineage>
        <taxon>Bacteria</taxon>
        <taxon>Bacillati</taxon>
        <taxon>Actinomycetota</taxon>
        <taxon>Actinomycetes</taxon>
        <taxon>Nakamurellales</taxon>
        <taxon>Nakamurellaceae</taxon>
        <taxon>Nakamurella</taxon>
    </lineage>
</organism>
<dbReference type="InParanoid" id="C8X963"/>
<dbReference type="eggNOG" id="COG2226">
    <property type="taxonomic scope" value="Bacteria"/>
</dbReference>
<evidence type="ECO:0000259" key="3">
    <source>
        <dbReference type="Pfam" id="PF13649"/>
    </source>
</evidence>
<reference evidence="5 6" key="2">
    <citation type="journal article" date="2010" name="Stand. Genomic Sci.">
        <title>Complete genome sequence of Nakamurella multipartita type strain (Y-104).</title>
        <authorList>
            <person name="Tice H."/>
            <person name="Mayilraj S."/>
            <person name="Sims D."/>
            <person name="Lapidus A."/>
            <person name="Nolan M."/>
            <person name="Lucas S."/>
            <person name="Glavina Del Rio T."/>
            <person name="Copeland A."/>
            <person name="Cheng J.F."/>
            <person name="Meincke L."/>
            <person name="Bruce D."/>
            <person name="Goodwin L."/>
            <person name="Pitluck S."/>
            <person name="Ivanova N."/>
            <person name="Mavromatis K."/>
            <person name="Ovchinnikova G."/>
            <person name="Pati A."/>
            <person name="Chen A."/>
            <person name="Palaniappan K."/>
            <person name="Land M."/>
            <person name="Hauser L."/>
            <person name="Chang Y.J."/>
            <person name="Jeffries C.D."/>
            <person name="Detter J.C."/>
            <person name="Brettin T."/>
            <person name="Rohde M."/>
            <person name="Goker M."/>
            <person name="Bristow J."/>
            <person name="Eisen J.A."/>
            <person name="Markowitz V."/>
            <person name="Hugenholtz P."/>
            <person name="Kyrpides N.C."/>
            <person name="Klenk H.P."/>
            <person name="Chen F."/>
        </authorList>
    </citation>
    <scope>NUCLEOTIDE SEQUENCE [LARGE SCALE GENOMIC DNA]</scope>
    <source>
        <strain evidence="6">ATCC 700099 / DSM 44233 / CIP 104796 / JCM 9543 / NBRC 105858 / Y-104</strain>
    </source>
</reference>
<dbReference type="InterPro" id="IPR016718">
    <property type="entry name" value="rRNA_m1G-MeTrfase_A_prd"/>
</dbReference>
<keyword evidence="5" id="KW-0808">Transferase</keyword>
<evidence type="ECO:0000313" key="5">
    <source>
        <dbReference type="EMBL" id="ACV77131.1"/>
    </source>
</evidence>
<keyword evidence="1" id="KW-0479">Metal-binding</keyword>
<proteinExistence type="predicted"/>
<feature type="binding site" evidence="1">
    <location>
        <position position="38"/>
    </location>
    <ligand>
        <name>Zn(2+)</name>
        <dbReference type="ChEBI" id="CHEBI:29105"/>
    </ligand>
</feature>
<dbReference type="InterPro" id="IPR048647">
    <property type="entry name" value="RlmA_N"/>
</dbReference>
<keyword evidence="2" id="KW-0949">S-adenosyl-L-methionine</keyword>
<dbReference type="CDD" id="cd02440">
    <property type="entry name" value="AdoMet_MTases"/>
    <property type="match status" value="1"/>
</dbReference>
<dbReference type="GO" id="GO:0032259">
    <property type="term" value="P:methylation"/>
    <property type="evidence" value="ECO:0007669"/>
    <property type="project" value="UniProtKB-KW"/>
</dbReference>
<evidence type="ECO:0000259" key="4">
    <source>
        <dbReference type="Pfam" id="PF21302"/>
    </source>
</evidence>
<dbReference type="InterPro" id="IPR041698">
    <property type="entry name" value="Methyltransf_25"/>
</dbReference>
<evidence type="ECO:0000256" key="1">
    <source>
        <dbReference type="PIRSR" id="PIRSR018249-1"/>
    </source>
</evidence>
<keyword evidence="6" id="KW-1185">Reference proteome</keyword>
<feature type="binding site" evidence="1">
    <location>
        <position position="18"/>
    </location>
    <ligand>
        <name>Zn(2+)</name>
        <dbReference type="ChEBI" id="CHEBI:29105"/>
    </ligand>
</feature>
<sequence precursor="true">MTDPRRAGLAAVLPVLACPLCAQPLERAGESVGCEAGHRFDIARGGHLTLLGRTSRTDTGDTADMVAARQQFLDAGHFAPMTAAIVAAAGGGPVLDLGAGTGHHLRAVVEAGTPDTIGVAVDTSTCAARRAARVHPRVGAVVADAWSRLPVRDGSIGTVLNVFAPRDPDEIARILRPGGRLVVLTPDPGHQAELRVHIGLLAVDADKAARLRDTLGRVMRPAGTTPVRHRMRLGRQDVDRLIRMGPSTYHLPEPARRDAVARIPEVTEVTMAVTVSVFTRP</sequence>
<feature type="domain" description="Methyltransferase" evidence="3">
    <location>
        <begin position="94"/>
        <end position="179"/>
    </location>
</feature>
<dbReference type="HOGENOM" id="CLU_050931_1_0_11"/>
<dbReference type="Proteomes" id="UP000002218">
    <property type="component" value="Chromosome"/>
</dbReference>
<feature type="binding site" evidence="2">
    <location>
        <position position="78"/>
    </location>
    <ligand>
        <name>S-adenosyl-L-methionine</name>
        <dbReference type="ChEBI" id="CHEBI:59789"/>
    </ligand>
</feature>
<feature type="binding site" evidence="1">
    <location>
        <position position="21"/>
    </location>
    <ligand>
        <name>Zn(2+)</name>
        <dbReference type="ChEBI" id="CHEBI:29105"/>
    </ligand>
</feature>
<dbReference type="Gene3D" id="3.40.50.150">
    <property type="entry name" value="Vaccinia Virus protein VP39"/>
    <property type="match status" value="1"/>
</dbReference>
<dbReference type="GO" id="GO:0008168">
    <property type="term" value="F:methyltransferase activity"/>
    <property type="evidence" value="ECO:0007669"/>
    <property type="project" value="UniProtKB-KW"/>
</dbReference>
<feature type="binding site" evidence="1">
    <location>
        <position position="34"/>
    </location>
    <ligand>
        <name>Zn(2+)</name>
        <dbReference type="ChEBI" id="CHEBI:29105"/>
    </ligand>
</feature>
<gene>
    <name evidence="5" type="ordered locus">Namu_0717</name>
</gene>
<feature type="binding site" evidence="2">
    <location>
        <position position="190"/>
    </location>
    <ligand>
        <name>S-adenosyl-L-methionine</name>
        <dbReference type="ChEBI" id="CHEBI:59789"/>
    </ligand>
</feature>
<keyword evidence="1" id="KW-0862">Zinc</keyword>